<dbReference type="Proteomes" id="UP000324897">
    <property type="component" value="Chromosome 6"/>
</dbReference>
<sequence>MACEDNIRLSSSDNIANDLQLLIAPRIDPECSAAAAAASAPISWFFSFECGTPKMEEAAIWRSGRRAGRGAKAVWSEMPAA</sequence>
<dbReference type="AlphaFoldDB" id="A0A5J9WM84"/>
<accession>A0A5J9WM84</accession>
<evidence type="ECO:0000313" key="2">
    <source>
        <dbReference type="Proteomes" id="UP000324897"/>
    </source>
</evidence>
<keyword evidence="2" id="KW-1185">Reference proteome</keyword>
<dbReference type="Gramene" id="TVU49309">
    <property type="protein sequence ID" value="TVU49309"/>
    <property type="gene ID" value="EJB05_00617"/>
</dbReference>
<protein>
    <submittedName>
        <fullName evidence="1">Uncharacterized protein</fullName>
    </submittedName>
</protein>
<comment type="caution">
    <text evidence="1">The sequence shown here is derived from an EMBL/GenBank/DDBJ whole genome shotgun (WGS) entry which is preliminary data.</text>
</comment>
<evidence type="ECO:0000313" key="1">
    <source>
        <dbReference type="EMBL" id="TVU49309.1"/>
    </source>
</evidence>
<name>A0A5J9WM84_9POAL</name>
<reference evidence="1 2" key="1">
    <citation type="journal article" date="2019" name="Sci. Rep.">
        <title>A high-quality genome of Eragrostis curvula grass provides insights into Poaceae evolution and supports new strategies to enhance forage quality.</title>
        <authorList>
            <person name="Carballo J."/>
            <person name="Santos B.A.C.M."/>
            <person name="Zappacosta D."/>
            <person name="Garbus I."/>
            <person name="Selva J.P."/>
            <person name="Gallo C.A."/>
            <person name="Diaz A."/>
            <person name="Albertini E."/>
            <person name="Caccamo M."/>
            <person name="Echenique V."/>
        </authorList>
    </citation>
    <scope>NUCLEOTIDE SEQUENCE [LARGE SCALE GENOMIC DNA]</scope>
    <source>
        <strain evidence="2">cv. Victoria</strain>
        <tissue evidence="1">Leaf</tissue>
    </source>
</reference>
<proteinExistence type="predicted"/>
<dbReference type="EMBL" id="RWGY01000002">
    <property type="protein sequence ID" value="TVU49309.1"/>
    <property type="molecule type" value="Genomic_DNA"/>
</dbReference>
<organism evidence="1 2">
    <name type="scientific">Eragrostis curvula</name>
    <name type="common">weeping love grass</name>
    <dbReference type="NCBI Taxonomy" id="38414"/>
    <lineage>
        <taxon>Eukaryota</taxon>
        <taxon>Viridiplantae</taxon>
        <taxon>Streptophyta</taxon>
        <taxon>Embryophyta</taxon>
        <taxon>Tracheophyta</taxon>
        <taxon>Spermatophyta</taxon>
        <taxon>Magnoliopsida</taxon>
        <taxon>Liliopsida</taxon>
        <taxon>Poales</taxon>
        <taxon>Poaceae</taxon>
        <taxon>PACMAD clade</taxon>
        <taxon>Chloridoideae</taxon>
        <taxon>Eragrostideae</taxon>
        <taxon>Eragrostidinae</taxon>
        <taxon>Eragrostis</taxon>
    </lineage>
</organism>
<gene>
    <name evidence="1" type="ORF">EJB05_00617</name>
</gene>